<keyword evidence="5" id="KW-1185">Reference proteome</keyword>
<dbReference type="AlphaFoldDB" id="A7NFA8"/>
<dbReference type="HOGENOM" id="CLU_871205_0_0_0"/>
<dbReference type="Pfam" id="PF12697">
    <property type="entry name" value="Abhydrolase_6"/>
    <property type="match status" value="1"/>
</dbReference>
<organism evidence="4 5">
    <name type="scientific">Roseiflexus castenholzii (strain DSM 13941 / HLO8)</name>
    <dbReference type="NCBI Taxonomy" id="383372"/>
    <lineage>
        <taxon>Bacteria</taxon>
        <taxon>Bacillati</taxon>
        <taxon>Chloroflexota</taxon>
        <taxon>Chloroflexia</taxon>
        <taxon>Chloroflexales</taxon>
        <taxon>Roseiflexineae</taxon>
        <taxon>Roseiflexaceae</taxon>
        <taxon>Roseiflexus</taxon>
    </lineage>
</organism>
<dbReference type="InterPro" id="IPR000073">
    <property type="entry name" value="AB_hydrolase_1"/>
</dbReference>
<proteinExistence type="inferred from homology"/>
<evidence type="ECO:0000256" key="1">
    <source>
        <dbReference type="ARBA" id="ARBA00022801"/>
    </source>
</evidence>
<keyword evidence="4" id="KW-0031">Aminopeptidase</keyword>
<feature type="domain" description="AB hydrolase-1" evidence="3">
    <location>
        <begin position="51"/>
        <end position="247"/>
    </location>
</feature>
<comment type="similarity">
    <text evidence="2">Belongs to the AB hydrolase superfamily. FUS2 hydrolase family.</text>
</comment>
<dbReference type="PANTHER" id="PTHR22946:SF9">
    <property type="entry name" value="POLYKETIDE TRANSFERASE AF380"/>
    <property type="match status" value="1"/>
</dbReference>
<dbReference type="PANTHER" id="PTHR22946">
    <property type="entry name" value="DIENELACTONE HYDROLASE DOMAIN-CONTAINING PROTEIN-RELATED"/>
    <property type="match status" value="1"/>
</dbReference>
<keyword evidence="4" id="KW-0645">Protease</keyword>
<dbReference type="Gene3D" id="3.40.50.1820">
    <property type="entry name" value="alpha/beta hydrolase"/>
    <property type="match status" value="1"/>
</dbReference>
<dbReference type="GO" id="GO:0004177">
    <property type="term" value="F:aminopeptidase activity"/>
    <property type="evidence" value="ECO:0007669"/>
    <property type="project" value="UniProtKB-KW"/>
</dbReference>
<evidence type="ECO:0000256" key="2">
    <source>
        <dbReference type="ARBA" id="ARBA00038115"/>
    </source>
</evidence>
<dbReference type="InterPro" id="IPR029058">
    <property type="entry name" value="AB_hydrolase_fold"/>
</dbReference>
<keyword evidence="1" id="KW-0378">Hydrolase</keyword>
<dbReference type="eggNOG" id="COG1073">
    <property type="taxonomic scope" value="Bacteria"/>
</dbReference>
<name>A7NFA8_ROSCS</name>
<accession>A7NFA8</accession>
<gene>
    <name evidence="4" type="ordered locus">Rcas_1447</name>
</gene>
<dbReference type="InterPro" id="IPR050261">
    <property type="entry name" value="FrsA_esterase"/>
</dbReference>
<dbReference type="Proteomes" id="UP000000263">
    <property type="component" value="Chromosome"/>
</dbReference>
<dbReference type="GO" id="GO:0052689">
    <property type="term" value="F:carboxylic ester hydrolase activity"/>
    <property type="evidence" value="ECO:0007669"/>
    <property type="project" value="UniProtKB-ARBA"/>
</dbReference>
<evidence type="ECO:0000313" key="5">
    <source>
        <dbReference type="Proteomes" id="UP000000263"/>
    </source>
</evidence>
<sequence>MIFSTRQPLWRFPADLNLRAEDVTFPSQDGVTLRGWFIHRANADGSPAPTIVFIHGWPWNRCGNRAGATLLPDRTIDFLEPAAAFSRAGFHVLLFDLRNHGLSDARIPVTFGVNEARDVIGAVAMLRARQDVDGGRIGLIGYSMGANAALCAAPECAPIRGIVAVQPTSAQVFAPNTARDVLGPAGPTLIQIGGLIHRAFGAPPLSAIAPAAWVHRLRDTDVLYIQGAGDRWGSLADVAAMAANTPRARPVVAAPSNERYGGYLYVAGHVDAIIAFFRESLGVEG</sequence>
<dbReference type="EMBL" id="CP000804">
    <property type="protein sequence ID" value="ABU57542.1"/>
    <property type="molecule type" value="Genomic_DNA"/>
</dbReference>
<evidence type="ECO:0000313" key="4">
    <source>
        <dbReference type="EMBL" id="ABU57542.1"/>
    </source>
</evidence>
<dbReference type="KEGG" id="rca:Rcas_1447"/>
<dbReference type="SUPFAM" id="SSF53474">
    <property type="entry name" value="alpha/beta-Hydrolases"/>
    <property type="match status" value="1"/>
</dbReference>
<protein>
    <submittedName>
        <fullName evidence="4">Dipeptidyl aminopeptidase/acylaminoacyl-peptidase-like protein</fullName>
    </submittedName>
</protein>
<evidence type="ECO:0000259" key="3">
    <source>
        <dbReference type="Pfam" id="PF12697"/>
    </source>
</evidence>
<reference evidence="4 5" key="1">
    <citation type="submission" date="2007-08" db="EMBL/GenBank/DDBJ databases">
        <title>Complete sequence of Roseiflexus castenholzii DSM 13941.</title>
        <authorList>
            <consortium name="US DOE Joint Genome Institute"/>
            <person name="Copeland A."/>
            <person name="Lucas S."/>
            <person name="Lapidus A."/>
            <person name="Barry K."/>
            <person name="Glavina del Rio T."/>
            <person name="Dalin E."/>
            <person name="Tice H."/>
            <person name="Pitluck S."/>
            <person name="Thompson L.S."/>
            <person name="Brettin T."/>
            <person name="Bruce D."/>
            <person name="Detter J.C."/>
            <person name="Han C."/>
            <person name="Tapia R."/>
            <person name="Schmutz J."/>
            <person name="Larimer F."/>
            <person name="Land M."/>
            <person name="Hauser L."/>
            <person name="Kyrpides N."/>
            <person name="Mikhailova N."/>
            <person name="Bryant D.A."/>
            <person name="Hanada S."/>
            <person name="Tsukatani Y."/>
            <person name="Richardson P."/>
        </authorList>
    </citation>
    <scope>NUCLEOTIDE SEQUENCE [LARGE SCALE GENOMIC DNA]</scope>
    <source>
        <strain evidence="5">DSM 13941 / HLO8</strain>
    </source>
</reference>